<organism evidence="3 4">
    <name type="scientific">Desulforhopalus singaporensis</name>
    <dbReference type="NCBI Taxonomy" id="91360"/>
    <lineage>
        <taxon>Bacteria</taxon>
        <taxon>Pseudomonadati</taxon>
        <taxon>Thermodesulfobacteriota</taxon>
        <taxon>Desulfobulbia</taxon>
        <taxon>Desulfobulbales</taxon>
        <taxon>Desulfocapsaceae</taxon>
        <taxon>Desulforhopalus</taxon>
    </lineage>
</organism>
<dbReference type="InterPro" id="IPR011010">
    <property type="entry name" value="DNA_brk_join_enz"/>
</dbReference>
<evidence type="ECO:0000313" key="3">
    <source>
        <dbReference type="EMBL" id="SDP85772.1"/>
    </source>
</evidence>
<evidence type="ECO:0000259" key="2">
    <source>
        <dbReference type="PROSITE" id="PS51898"/>
    </source>
</evidence>
<dbReference type="Proteomes" id="UP000199073">
    <property type="component" value="Unassembled WGS sequence"/>
</dbReference>
<dbReference type="PANTHER" id="PTHR30349:SF64">
    <property type="entry name" value="PROPHAGE INTEGRASE INTD-RELATED"/>
    <property type="match status" value="1"/>
</dbReference>
<keyword evidence="1" id="KW-0233">DNA recombination</keyword>
<keyword evidence="4" id="KW-1185">Reference proteome</keyword>
<dbReference type="SUPFAM" id="SSF56349">
    <property type="entry name" value="DNA breaking-rejoining enzymes"/>
    <property type="match status" value="1"/>
</dbReference>
<dbReference type="PANTHER" id="PTHR30349">
    <property type="entry name" value="PHAGE INTEGRASE-RELATED"/>
    <property type="match status" value="1"/>
</dbReference>
<dbReference type="GO" id="GO:0003677">
    <property type="term" value="F:DNA binding"/>
    <property type="evidence" value="ECO:0007669"/>
    <property type="project" value="InterPro"/>
</dbReference>
<dbReference type="Pfam" id="PF00589">
    <property type="entry name" value="Phage_integrase"/>
    <property type="match status" value="1"/>
</dbReference>
<dbReference type="GO" id="GO:0015074">
    <property type="term" value="P:DNA integration"/>
    <property type="evidence" value="ECO:0007669"/>
    <property type="project" value="InterPro"/>
</dbReference>
<evidence type="ECO:0000313" key="4">
    <source>
        <dbReference type="Proteomes" id="UP000199073"/>
    </source>
</evidence>
<accession>A0A1H0W4X2</accession>
<dbReference type="AlphaFoldDB" id="A0A1H0W4X2"/>
<feature type="domain" description="Tyr recombinase" evidence="2">
    <location>
        <begin position="162"/>
        <end position="349"/>
    </location>
</feature>
<proteinExistence type="predicted"/>
<dbReference type="InterPro" id="IPR013762">
    <property type="entry name" value="Integrase-like_cat_sf"/>
</dbReference>
<dbReference type="InterPro" id="IPR050090">
    <property type="entry name" value="Tyrosine_recombinase_XerCD"/>
</dbReference>
<dbReference type="EMBL" id="FNJI01000100">
    <property type="protein sequence ID" value="SDP85772.1"/>
    <property type="molecule type" value="Genomic_DNA"/>
</dbReference>
<dbReference type="PROSITE" id="PS51898">
    <property type="entry name" value="TYR_RECOMBINASE"/>
    <property type="match status" value="1"/>
</dbReference>
<gene>
    <name evidence="3" type="ORF">SAMN05660330_04418</name>
</gene>
<dbReference type="InterPro" id="IPR002104">
    <property type="entry name" value="Integrase_catalytic"/>
</dbReference>
<evidence type="ECO:0000256" key="1">
    <source>
        <dbReference type="ARBA" id="ARBA00023172"/>
    </source>
</evidence>
<dbReference type="CDD" id="cd00397">
    <property type="entry name" value="DNA_BRE_C"/>
    <property type="match status" value="1"/>
</dbReference>
<name>A0A1H0W4X2_9BACT</name>
<protein>
    <submittedName>
        <fullName evidence="3">Phage integrase family protein</fullName>
    </submittedName>
</protein>
<sequence>MPYKKEELKNNRKKIVWIGQVRKEGKRKEKRFKTKKDAEVWEVKMRDQSSDGWQEPINTVSLGDWSLQYLDYARDKFVDKTYKEKRKSFKELFKVVDPTMPVEEMTTALAMQNSQVQYKNRSGYAANKDRKNLLAAWGWGTKYMSPVLLPKENPFAIEKMPEERSPRYVPSLEDFWKVCDIAQGQDKVMLKACILLAARRGELFRLKLADLDFDNNQVRLWTRKRVGGTWEYDWLPMVTELKDAFKWWLDNREVSSEFVFVCVDQTDFTREYYGEPFTSRQHLLARLCEKAEVKKFGFHGIRHLAATELYRRGCSVAVIQRILRHTSPNTTEKLSIPDDSGRRFHSIPATHSI</sequence>
<reference evidence="3 4" key="1">
    <citation type="submission" date="2016-10" db="EMBL/GenBank/DDBJ databases">
        <authorList>
            <person name="de Groot N.N."/>
        </authorList>
    </citation>
    <scope>NUCLEOTIDE SEQUENCE [LARGE SCALE GENOMIC DNA]</scope>
    <source>
        <strain evidence="3 4">DSM 12130</strain>
    </source>
</reference>
<dbReference type="OrthoDB" id="5450216at2"/>
<dbReference type="STRING" id="91360.SAMN05660330_04418"/>
<dbReference type="Gene3D" id="1.10.443.10">
    <property type="entry name" value="Intergrase catalytic core"/>
    <property type="match status" value="1"/>
</dbReference>
<dbReference type="GO" id="GO:0006310">
    <property type="term" value="P:DNA recombination"/>
    <property type="evidence" value="ECO:0007669"/>
    <property type="project" value="UniProtKB-KW"/>
</dbReference>